<evidence type="ECO:0000313" key="3">
    <source>
        <dbReference type="Proteomes" id="UP000001072"/>
    </source>
</evidence>
<dbReference type="InParanoid" id="F4S012"/>
<dbReference type="VEuPathDB" id="FungiDB:MELLADRAFT_72856"/>
<accession>F4S012</accession>
<name>F4S012_MELLP</name>
<dbReference type="HOGENOM" id="CLU_1156618_0_0_1"/>
<dbReference type="EMBL" id="GL883134">
    <property type="protein sequence ID" value="EGG01881.1"/>
    <property type="molecule type" value="Genomic_DNA"/>
</dbReference>
<feature type="chain" id="PRO_5003315723" evidence="1">
    <location>
        <begin position="22"/>
        <end position="240"/>
    </location>
</feature>
<gene>
    <name evidence="2" type="ORF">MELLADRAFT_72856</name>
</gene>
<dbReference type="GeneID" id="18932214"/>
<dbReference type="Proteomes" id="UP000001072">
    <property type="component" value="Unassembled WGS sequence"/>
</dbReference>
<sequence length="240" mass="27038">MNGRRTIILLSLFGWATIVIGSSSRYEAVSHSLHARSIEEALKTFPKRDKITENLQYSRPLPPLAPFWSQTPPPVETVAIISKEYEAFIPELCASREAISKDIKLDDAVKSLSDVENKFSNVVNKFGPTCDGPDKPTRDELIKLQKIYIKIFSELEQILDLFEEKWPGEFVDKISSVSTGFSNSFQVLVSMGLNLKLDVNCILDFLHIKAFTTANIDILGIILLSRKVNSKLHQGQPLRF</sequence>
<dbReference type="AlphaFoldDB" id="F4S012"/>
<organism evidence="3">
    <name type="scientific">Melampsora larici-populina (strain 98AG31 / pathotype 3-4-7)</name>
    <name type="common">Poplar leaf rust fungus</name>
    <dbReference type="NCBI Taxonomy" id="747676"/>
    <lineage>
        <taxon>Eukaryota</taxon>
        <taxon>Fungi</taxon>
        <taxon>Dikarya</taxon>
        <taxon>Basidiomycota</taxon>
        <taxon>Pucciniomycotina</taxon>
        <taxon>Pucciniomycetes</taxon>
        <taxon>Pucciniales</taxon>
        <taxon>Melampsoraceae</taxon>
        <taxon>Melampsora</taxon>
    </lineage>
</organism>
<feature type="signal peptide" evidence="1">
    <location>
        <begin position="1"/>
        <end position="21"/>
    </location>
</feature>
<dbReference type="OrthoDB" id="10364759at2759"/>
<proteinExistence type="predicted"/>
<protein>
    <submittedName>
        <fullName evidence="2">Secreted protein</fullName>
    </submittedName>
</protein>
<keyword evidence="1" id="KW-0732">Signal</keyword>
<dbReference type="RefSeq" id="XP_007414715.1">
    <property type="nucleotide sequence ID" value="XM_007414653.1"/>
</dbReference>
<keyword evidence="3" id="KW-1185">Reference proteome</keyword>
<reference evidence="3" key="1">
    <citation type="journal article" date="2011" name="Proc. Natl. Acad. Sci. U.S.A.">
        <title>Obligate biotrophy features unraveled by the genomic analysis of rust fungi.</title>
        <authorList>
            <person name="Duplessis S."/>
            <person name="Cuomo C.A."/>
            <person name="Lin Y.-C."/>
            <person name="Aerts A."/>
            <person name="Tisserant E."/>
            <person name="Veneault-Fourrey C."/>
            <person name="Joly D.L."/>
            <person name="Hacquard S."/>
            <person name="Amselem J."/>
            <person name="Cantarel B.L."/>
            <person name="Chiu R."/>
            <person name="Coutinho P.M."/>
            <person name="Feau N."/>
            <person name="Field M."/>
            <person name="Frey P."/>
            <person name="Gelhaye E."/>
            <person name="Goldberg J."/>
            <person name="Grabherr M.G."/>
            <person name="Kodira C.D."/>
            <person name="Kohler A."/>
            <person name="Kuees U."/>
            <person name="Lindquist E.A."/>
            <person name="Lucas S.M."/>
            <person name="Mago R."/>
            <person name="Mauceli E."/>
            <person name="Morin E."/>
            <person name="Murat C."/>
            <person name="Pangilinan J.L."/>
            <person name="Park R."/>
            <person name="Pearson M."/>
            <person name="Quesneville H."/>
            <person name="Rouhier N."/>
            <person name="Sakthikumar S."/>
            <person name="Salamov A.A."/>
            <person name="Schmutz J."/>
            <person name="Selles B."/>
            <person name="Shapiro H."/>
            <person name="Tanguay P."/>
            <person name="Tuskan G.A."/>
            <person name="Henrissat B."/>
            <person name="Van de Peer Y."/>
            <person name="Rouze P."/>
            <person name="Ellis J.G."/>
            <person name="Dodds P.N."/>
            <person name="Schein J.E."/>
            <person name="Zhong S."/>
            <person name="Hamelin R.C."/>
            <person name="Grigoriev I.V."/>
            <person name="Szabo L.J."/>
            <person name="Martin F."/>
        </authorList>
    </citation>
    <scope>NUCLEOTIDE SEQUENCE [LARGE SCALE GENOMIC DNA]</scope>
    <source>
        <strain evidence="3">98AG31 / pathotype 3-4-7</strain>
    </source>
</reference>
<evidence type="ECO:0000313" key="2">
    <source>
        <dbReference type="EMBL" id="EGG01881.1"/>
    </source>
</evidence>
<evidence type="ECO:0000256" key="1">
    <source>
        <dbReference type="SAM" id="SignalP"/>
    </source>
</evidence>
<dbReference type="KEGG" id="mlr:MELLADRAFT_72856"/>